<name>A0A6C0KDR5_9ZZZZ</name>
<sequence length="189" mass="20740">MSSVHSYTFDSLSRIGDDVCGVSEREMQNENFGSYSVQSYFAKNCGMASSINFATSQPNIFYSGSHQCGLGGCNIDTNSKLLIGSMQTNPKCRISLQERPFLTVPFLGRGPSMPVKESQLLQGAYNPDKKSCKTIMEKSIRPNQDLVPALKASIQNPANLCEGIAADGWIRGGLPSRELSRDQDNFNRQ</sequence>
<accession>A0A6C0KDR5</accession>
<evidence type="ECO:0000313" key="1">
    <source>
        <dbReference type="EMBL" id="QHU14850.1"/>
    </source>
</evidence>
<dbReference type="EMBL" id="MN740847">
    <property type="protein sequence ID" value="QHU14850.1"/>
    <property type="molecule type" value="Genomic_DNA"/>
</dbReference>
<reference evidence="1" key="1">
    <citation type="journal article" date="2020" name="Nature">
        <title>Giant virus diversity and host interactions through global metagenomics.</title>
        <authorList>
            <person name="Schulz F."/>
            <person name="Roux S."/>
            <person name="Paez-Espino D."/>
            <person name="Jungbluth S."/>
            <person name="Walsh D.A."/>
            <person name="Denef V.J."/>
            <person name="McMahon K.D."/>
            <person name="Konstantinidis K.T."/>
            <person name="Eloe-Fadrosh E.A."/>
            <person name="Kyrpides N.C."/>
            <person name="Woyke T."/>
        </authorList>
    </citation>
    <scope>NUCLEOTIDE SEQUENCE</scope>
    <source>
        <strain evidence="1">GVMAG-S-1102244-55</strain>
    </source>
</reference>
<organism evidence="1">
    <name type="scientific">viral metagenome</name>
    <dbReference type="NCBI Taxonomy" id="1070528"/>
    <lineage>
        <taxon>unclassified sequences</taxon>
        <taxon>metagenomes</taxon>
        <taxon>organismal metagenomes</taxon>
    </lineage>
</organism>
<dbReference type="AlphaFoldDB" id="A0A6C0KDR5"/>
<protein>
    <submittedName>
        <fullName evidence="1">Uncharacterized protein</fullName>
    </submittedName>
</protein>
<proteinExistence type="predicted"/>